<dbReference type="PANTHER" id="PTHR43765:SF2">
    <property type="entry name" value="2-DEHYDROPANTOATE 2-REDUCTASE"/>
    <property type="match status" value="1"/>
</dbReference>
<sequence>MKFTVIGGGAVGLLLASYLVQQGDVTIVVRRAAQQETLQNGLTRICGDEQTTYRVTVTTAIPNDDTQHIFICTKAYALVEVIEQLQHVAYRTVSGCQNGLAHMELLRTLRNSNACVVEFGAFKKDEATVVHTGIGRIVIGSLTGGKSPDVDSSDALPVVYSEHIERIVWRKALLNCFINPLTAIMQVRNGDIIQNESLRAIVMQLFDELNEAFPVQMEDVSIQDIIALCDKTAANYSSMCVDVRDGRQTEIDEIVGAVMMATTHRLPTLRMLYLQIKSMQ</sequence>
<dbReference type="Gene3D" id="3.40.50.720">
    <property type="entry name" value="NAD(P)-binding Rossmann-like Domain"/>
    <property type="match status" value="1"/>
</dbReference>
<feature type="domain" description="Ketopantoate reductase N-terminal" evidence="12">
    <location>
        <begin position="4"/>
        <end position="142"/>
    </location>
</feature>
<evidence type="ECO:0000256" key="4">
    <source>
        <dbReference type="ARBA" id="ARBA00013014"/>
    </source>
</evidence>
<evidence type="ECO:0000259" key="12">
    <source>
        <dbReference type="Pfam" id="PF02558"/>
    </source>
</evidence>
<comment type="caution">
    <text evidence="14">The sequence shown here is derived from an EMBL/GenBank/DDBJ whole genome shotgun (WGS) entry which is preliminary data.</text>
</comment>
<dbReference type="InterPro" id="IPR013752">
    <property type="entry name" value="KPA_reductase"/>
</dbReference>
<evidence type="ECO:0000313" key="15">
    <source>
        <dbReference type="Proteomes" id="UP000093482"/>
    </source>
</evidence>
<evidence type="ECO:0000259" key="13">
    <source>
        <dbReference type="Pfam" id="PF08546"/>
    </source>
</evidence>
<evidence type="ECO:0000256" key="10">
    <source>
        <dbReference type="ARBA" id="ARBA00048793"/>
    </source>
</evidence>
<dbReference type="InterPro" id="IPR013332">
    <property type="entry name" value="KPR_N"/>
</dbReference>
<dbReference type="Gene3D" id="1.10.1040.10">
    <property type="entry name" value="N-(1-d-carboxylethyl)-l-norvaline Dehydrogenase, domain 2"/>
    <property type="match status" value="1"/>
</dbReference>
<comment type="pathway">
    <text evidence="2 11">Cofactor biosynthesis; (R)-pantothenate biosynthesis; (R)-pantoate from 3-methyl-2-oxobutanoate: step 2/2.</text>
</comment>
<evidence type="ECO:0000256" key="1">
    <source>
        <dbReference type="ARBA" id="ARBA00002919"/>
    </source>
</evidence>
<evidence type="ECO:0000256" key="2">
    <source>
        <dbReference type="ARBA" id="ARBA00004994"/>
    </source>
</evidence>
<dbReference type="InterPro" id="IPR013328">
    <property type="entry name" value="6PGD_dom2"/>
</dbReference>
<evidence type="ECO:0000256" key="11">
    <source>
        <dbReference type="RuleBase" id="RU362068"/>
    </source>
</evidence>
<dbReference type="GO" id="GO:0015940">
    <property type="term" value="P:pantothenate biosynthetic process"/>
    <property type="evidence" value="ECO:0007669"/>
    <property type="project" value="UniProtKB-UniPathway"/>
</dbReference>
<dbReference type="RefSeq" id="WP_066463250.1">
    <property type="nucleotide sequence ID" value="NZ_MATO01000028.1"/>
</dbReference>
<reference evidence="14 15" key="1">
    <citation type="submission" date="2016-07" db="EMBL/GenBank/DDBJ databases">
        <title>Caryophanon latum genome sequencing.</title>
        <authorList>
            <person name="Verma A."/>
            <person name="Pal Y."/>
            <person name="Krishnamurthi S."/>
        </authorList>
    </citation>
    <scope>NUCLEOTIDE SEQUENCE [LARGE SCALE GENOMIC DNA]</scope>
    <source>
        <strain evidence="14 15">DSM 14151</strain>
    </source>
</reference>
<keyword evidence="6 11" id="KW-0566">Pantothenate biosynthesis</keyword>
<dbReference type="Proteomes" id="UP000093482">
    <property type="component" value="Unassembled WGS sequence"/>
</dbReference>
<protein>
    <recommendedName>
        <fullName evidence="5 11">2-dehydropantoate 2-reductase</fullName>
        <ecNumber evidence="4 11">1.1.1.169</ecNumber>
    </recommendedName>
    <alternativeName>
        <fullName evidence="9 11">Ketopantoate reductase</fullName>
    </alternativeName>
</protein>
<keyword evidence="15" id="KW-1185">Reference proteome</keyword>
<organism evidence="14 15">
    <name type="scientific">Caryophanon latum</name>
    <dbReference type="NCBI Taxonomy" id="33977"/>
    <lineage>
        <taxon>Bacteria</taxon>
        <taxon>Bacillati</taxon>
        <taxon>Bacillota</taxon>
        <taxon>Bacilli</taxon>
        <taxon>Bacillales</taxon>
        <taxon>Caryophanaceae</taxon>
        <taxon>Caryophanon</taxon>
    </lineage>
</organism>
<accession>A0A1C0YW62</accession>
<dbReference type="InterPro" id="IPR050838">
    <property type="entry name" value="Ketopantoate_reductase"/>
</dbReference>
<keyword evidence="7 11" id="KW-0521">NADP</keyword>
<dbReference type="SUPFAM" id="SSF48179">
    <property type="entry name" value="6-phosphogluconate dehydrogenase C-terminal domain-like"/>
    <property type="match status" value="1"/>
</dbReference>
<dbReference type="Pfam" id="PF08546">
    <property type="entry name" value="ApbA_C"/>
    <property type="match status" value="1"/>
</dbReference>
<dbReference type="InterPro" id="IPR008927">
    <property type="entry name" value="6-PGluconate_DH-like_C_sf"/>
</dbReference>
<comment type="catalytic activity">
    <reaction evidence="10 11">
        <text>(R)-pantoate + NADP(+) = 2-dehydropantoate + NADPH + H(+)</text>
        <dbReference type="Rhea" id="RHEA:16233"/>
        <dbReference type="ChEBI" id="CHEBI:11561"/>
        <dbReference type="ChEBI" id="CHEBI:15378"/>
        <dbReference type="ChEBI" id="CHEBI:15980"/>
        <dbReference type="ChEBI" id="CHEBI:57783"/>
        <dbReference type="ChEBI" id="CHEBI:58349"/>
        <dbReference type="EC" id="1.1.1.169"/>
    </reaction>
</comment>
<evidence type="ECO:0000256" key="6">
    <source>
        <dbReference type="ARBA" id="ARBA00022655"/>
    </source>
</evidence>
<dbReference type="PANTHER" id="PTHR43765">
    <property type="entry name" value="2-DEHYDROPANTOATE 2-REDUCTASE-RELATED"/>
    <property type="match status" value="1"/>
</dbReference>
<dbReference type="OrthoDB" id="9800163at2"/>
<dbReference type="AlphaFoldDB" id="A0A1C0YW62"/>
<feature type="domain" description="Ketopantoate reductase C-terminal" evidence="13">
    <location>
        <begin position="164"/>
        <end position="278"/>
    </location>
</feature>
<dbReference type="Pfam" id="PF02558">
    <property type="entry name" value="ApbA"/>
    <property type="match status" value="1"/>
</dbReference>
<dbReference type="EMBL" id="MATO01000028">
    <property type="protein sequence ID" value="OCS91416.1"/>
    <property type="molecule type" value="Genomic_DNA"/>
</dbReference>
<comment type="similarity">
    <text evidence="3 11">Belongs to the ketopantoate reductase family.</text>
</comment>
<dbReference type="GO" id="GO:0050661">
    <property type="term" value="F:NADP binding"/>
    <property type="evidence" value="ECO:0007669"/>
    <property type="project" value="TreeGrafter"/>
</dbReference>
<proteinExistence type="inferred from homology"/>
<dbReference type="InterPro" id="IPR003710">
    <property type="entry name" value="ApbA"/>
</dbReference>
<gene>
    <name evidence="14" type="ORF">A6K76_08685</name>
</gene>
<evidence type="ECO:0000256" key="7">
    <source>
        <dbReference type="ARBA" id="ARBA00022857"/>
    </source>
</evidence>
<dbReference type="InterPro" id="IPR036291">
    <property type="entry name" value="NAD(P)-bd_dom_sf"/>
</dbReference>
<dbReference type="GO" id="GO:0005737">
    <property type="term" value="C:cytoplasm"/>
    <property type="evidence" value="ECO:0007669"/>
    <property type="project" value="TreeGrafter"/>
</dbReference>
<evidence type="ECO:0000256" key="3">
    <source>
        <dbReference type="ARBA" id="ARBA00007870"/>
    </source>
</evidence>
<keyword evidence="8 11" id="KW-0560">Oxidoreductase</keyword>
<name>A0A1C0YW62_9BACL</name>
<dbReference type="NCBIfam" id="TIGR00745">
    <property type="entry name" value="apbA_panE"/>
    <property type="match status" value="1"/>
</dbReference>
<evidence type="ECO:0000313" key="14">
    <source>
        <dbReference type="EMBL" id="OCS91416.1"/>
    </source>
</evidence>
<evidence type="ECO:0000256" key="5">
    <source>
        <dbReference type="ARBA" id="ARBA00019465"/>
    </source>
</evidence>
<evidence type="ECO:0000256" key="9">
    <source>
        <dbReference type="ARBA" id="ARBA00032024"/>
    </source>
</evidence>
<dbReference type="SUPFAM" id="SSF51735">
    <property type="entry name" value="NAD(P)-binding Rossmann-fold domains"/>
    <property type="match status" value="1"/>
</dbReference>
<dbReference type="UniPathway" id="UPA00028">
    <property type="reaction ID" value="UER00004"/>
</dbReference>
<dbReference type="EC" id="1.1.1.169" evidence="4 11"/>
<comment type="function">
    <text evidence="1 11">Catalyzes the NADPH-dependent reduction of ketopantoate into pantoic acid.</text>
</comment>
<dbReference type="GO" id="GO:0008677">
    <property type="term" value="F:2-dehydropantoate 2-reductase activity"/>
    <property type="evidence" value="ECO:0007669"/>
    <property type="project" value="UniProtKB-EC"/>
</dbReference>
<evidence type="ECO:0000256" key="8">
    <source>
        <dbReference type="ARBA" id="ARBA00023002"/>
    </source>
</evidence>